<evidence type="ECO:0000313" key="1">
    <source>
        <dbReference type="EMBL" id="GIY28396.1"/>
    </source>
</evidence>
<gene>
    <name evidence="1" type="ORF">CDAR_388641</name>
</gene>
<dbReference type="EMBL" id="BPLQ01007170">
    <property type="protein sequence ID" value="GIY28396.1"/>
    <property type="molecule type" value="Genomic_DNA"/>
</dbReference>
<dbReference type="AlphaFoldDB" id="A0AAV4S5D0"/>
<name>A0AAV4S5D0_9ARAC</name>
<sequence>MDWCRGEFLSAPELLPFLEYVVDIWLQNGGGAYVEIIRLLSVARLVKSMQRLLLFVGGCFQVKFFVAFRRRRDGSFEPCRLAVHVYLTALFME</sequence>
<proteinExistence type="predicted"/>
<organism evidence="1 2">
    <name type="scientific">Caerostris darwini</name>
    <dbReference type="NCBI Taxonomy" id="1538125"/>
    <lineage>
        <taxon>Eukaryota</taxon>
        <taxon>Metazoa</taxon>
        <taxon>Ecdysozoa</taxon>
        <taxon>Arthropoda</taxon>
        <taxon>Chelicerata</taxon>
        <taxon>Arachnida</taxon>
        <taxon>Araneae</taxon>
        <taxon>Araneomorphae</taxon>
        <taxon>Entelegynae</taxon>
        <taxon>Araneoidea</taxon>
        <taxon>Araneidae</taxon>
        <taxon>Caerostris</taxon>
    </lineage>
</organism>
<reference evidence="1 2" key="1">
    <citation type="submission" date="2021-06" db="EMBL/GenBank/DDBJ databases">
        <title>Caerostris darwini draft genome.</title>
        <authorList>
            <person name="Kono N."/>
            <person name="Arakawa K."/>
        </authorList>
    </citation>
    <scope>NUCLEOTIDE SEQUENCE [LARGE SCALE GENOMIC DNA]</scope>
</reference>
<evidence type="ECO:0000313" key="2">
    <source>
        <dbReference type="Proteomes" id="UP001054837"/>
    </source>
</evidence>
<keyword evidence="2" id="KW-1185">Reference proteome</keyword>
<accession>A0AAV4S5D0</accession>
<dbReference type="Proteomes" id="UP001054837">
    <property type="component" value="Unassembled WGS sequence"/>
</dbReference>
<comment type="caution">
    <text evidence="1">The sequence shown here is derived from an EMBL/GenBank/DDBJ whole genome shotgun (WGS) entry which is preliminary data.</text>
</comment>
<protein>
    <submittedName>
        <fullName evidence="1">Uncharacterized protein</fullName>
    </submittedName>
</protein>